<evidence type="ECO:0000313" key="9">
    <source>
        <dbReference type="EMBL" id="OGG96972.1"/>
    </source>
</evidence>
<keyword evidence="4 6" id="KW-0408">Iron</keyword>
<dbReference type="SMART" id="SM00729">
    <property type="entry name" value="Elp3"/>
    <property type="match status" value="1"/>
</dbReference>
<evidence type="ECO:0000256" key="5">
    <source>
        <dbReference type="ARBA" id="ARBA00023014"/>
    </source>
</evidence>
<dbReference type="InterPro" id="IPR007197">
    <property type="entry name" value="rSAM"/>
</dbReference>
<keyword evidence="2 6" id="KW-0949">S-adenosyl-L-methionine</keyword>
<dbReference type="AlphaFoldDB" id="A0A1F6GFU2"/>
<dbReference type="InterPro" id="IPR034405">
    <property type="entry name" value="F420"/>
</dbReference>
<gene>
    <name evidence="9" type="ORF">A2527_02640</name>
</gene>
<dbReference type="InterPro" id="IPR058240">
    <property type="entry name" value="rSAM_sf"/>
</dbReference>
<feature type="binding site" evidence="7">
    <location>
        <position position="140"/>
    </location>
    <ligand>
        <name>(3R)-3-methyl-D-ornithine</name>
        <dbReference type="ChEBI" id="CHEBI:64642"/>
    </ligand>
</feature>
<dbReference type="Proteomes" id="UP000178449">
    <property type="component" value="Unassembled WGS sequence"/>
</dbReference>
<dbReference type="CDD" id="cd01335">
    <property type="entry name" value="Radical_SAM"/>
    <property type="match status" value="1"/>
</dbReference>
<comment type="caution">
    <text evidence="9">The sequence shown here is derived from an EMBL/GenBank/DDBJ whole genome shotgun (WGS) entry which is preliminary data.</text>
</comment>
<evidence type="ECO:0000313" key="10">
    <source>
        <dbReference type="Proteomes" id="UP000178449"/>
    </source>
</evidence>
<dbReference type="GO" id="GO:0044689">
    <property type="term" value="F:7,8-didemethyl-8-hydroxy-5-deazariboflavin synthase activity"/>
    <property type="evidence" value="ECO:0007669"/>
    <property type="project" value="TreeGrafter"/>
</dbReference>
<dbReference type="SFLD" id="SFLDF00342">
    <property type="entry name" value="cyclic_dehypoxanthine_futalosi"/>
    <property type="match status" value="1"/>
</dbReference>
<evidence type="ECO:0000256" key="4">
    <source>
        <dbReference type="ARBA" id="ARBA00023004"/>
    </source>
</evidence>
<dbReference type="InterPro" id="IPR020050">
    <property type="entry name" value="FO_synthase_su2"/>
</dbReference>
<dbReference type="InterPro" id="IPR045567">
    <property type="entry name" value="CofH/MnqC-like_C"/>
</dbReference>
<dbReference type="PIRSF" id="PIRSF004762">
    <property type="entry name" value="CHP00423"/>
    <property type="match status" value="1"/>
</dbReference>
<feature type="binding site" evidence="6">
    <location>
        <position position="65"/>
    </location>
    <ligand>
        <name>[4Fe-4S] cluster</name>
        <dbReference type="ChEBI" id="CHEBI:49883"/>
        <note>4Fe-4S-S-AdoMet</note>
    </ligand>
</feature>
<proteinExistence type="predicted"/>
<organism evidence="9 10">
    <name type="scientific">Candidatus Lambdaproteobacteria bacterium RIFOXYD2_FULL_50_16</name>
    <dbReference type="NCBI Taxonomy" id="1817772"/>
    <lineage>
        <taxon>Bacteria</taxon>
        <taxon>Pseudomonadati</taxon>
        <taxon>Pseudomonadota</taxon>
        <taxon>Candidatus Lambdaproteobacteria</taxon>
    </lineage>
</organism>
<keyword evidence="1 6" id="KW-0004">4Fe-4S</keyword>
<evidence type="ECO:0000259" key="8">
    <source>
        <dbReference type="PROSITE" id="PS51918"/>
    </source>
</evidence>
<dbReference type="InterPro" id="IPR006638">
    <property type="entry name" value="Elp3/MiaA/NifB-like_rSAM"/>
</dbReference>
<comment type="cofactor">
    <cofactor evidence="6">
        <name>[4Fe-4S] cluster</name>
        <dbReference type="ChEBI" id="CHEBI:49883"/>
    </cofactor>
    <text evidence="6">Binds 1 [4Fe-4S] cluster. The cluster is coordinated with 3 cysteines and an exchangeable S-adenosyl-L-methionine.</text>
</comment>
<dbReference type="PANTHER" id="PTHR43076:SF1">
    <property type="entry name" value="LIPOYL SYNTHASE 2"/>
    <property type="match status" value="1"/>
</dbReference>
<dbReference type="GO" id="GO:0046872">
    <property type="term" value="F:metal ion binding"/>
    <property type="evidence" value="ECO:0007669"/>
    <property type="project" value="UniProtKB-KW"/>
</dbReference>
<evidence type="ECO:0000256" key="6">
    <source>
        <dbReference type="PIRSR" id="PIRSR004762-1"/>
    </source>
</evidence>
<keyword evidence="5 6" id="KW-0411">Iron-sulfur</keyword>
<dbReference type="EMBL" id="MFNE01000006">
    <property type="protein sequence ID" value="OGG96972.1"/>
    <property type="molecule type" value="Genomic_DNA"/>
</dbReference>
<dbReference type="GO" id="GO:0051539">
    <property type="term" value="F:4 iron, 4 sulfur cluster binding"/>
    <property type="evidence" value="ECO:0007669"/>
    <property type="project" value="UniProtKB-KW"/>
</dbReference>
<dbReference type="Gene3D" id="3.20.20.70">
    <property type="entry name" value="Aldolase class I"/>
    <property type="match status" value="1"/>
</dbReference>
<feature type="binding site" evidence="7">
    <location>
        <position position="71"/>
    </location>
    <ligand>
        <name>S-adenosyl-L-methionine</name>
        <dbReference type="ChEBI" id="CHEBI:59789"/>
    </ligand>
</feature>
<dbReference type="Pfam" id="PF04055">
    <property type="entry name" value="Radical_SAM"/>
    <property type="match status" value="1"/>
</dbReference>
<accession>A0A1F6GFU2</accession>
<dbReference type="InterPro" id="IPR013785">
    <property type="entry name" value="Aldolase_TIM"/>
</dbReference>
<evidence type="ECO:0000256" key="7">
    <source>
        <dbReference type="PIRSR" id="PIRSR004762-2"/>
    </source>
</evidence>
<dbReference type="STRING" id="1817772.A2527_02640"/>
<dbReference type="GO" id="GO:0016765">
    <property type="term" value="F:transferase activity, transferring alkyl or aryl (other than methyl) groups"/>
    <property type="evidence" value="ECO:0007669"/>
    <property type="project" value="InterPro"/>
</dbReference>
<dbReference type="PROSITE" id="PS51918">
    <property type="entry name" value="RADICAL_SAM"/>
    <property type="match status" value="1"/>
</dbReference>
<sequence length="350" mass="39214">MSEFFKLYEQIRAGQRISSEEGLALLQRAPWTALGTLAQERRTALLGNESASYTLFRIINYTNVCTIDCNFCSFRQNAEHPRAYVMSTEEVLEKCAQAGTLGADQIFLQGGVHPDLPLDYYLELLRAIKSRFGFHIRGFSPVELREMSKSSDLKLSTLLSLLKEAGLDSVPGAGAEILAERVRKVLSPNKCSAQEWADILALCHEQGLRGSANIVFGSIETEAEIIEHLDLVRQLQDRTGGFDSFVAWTFQAQTKDFTVKPIPPHHYLKVLALARLYLDNIQHLEVSVMVQGPETAKIALQMGADDISSPVLEEQVLRSHGVSSEQEARKLIEGAGLKPRRRDFNYRYLE</sequence>
<feature type="binding site" evidence="6">
    <location>
        <position position="69"/>
    </location>
    <ligand>
        <name>[4Fe-4S] cluster</name>
        <dbReference type="ChEBI" id="CHEBI:49883"/>
        <note>4Fe-4S-S-AdoMet</note>
    </ligand>
</feature>
<evidence type="ECO:0000256" key="2">
    <source>
        <dbReference type="ARBA" id="ARBA00022691"/>
    </source>
</evidence>
<keyword evidence="3" id="KW-0479">Metal-binding</keyword>
<dbReference type="SFLD" id="SFLDG01389">
    <property type="entry name" value="menaquinone_synthsis_involved"/>
    <property type="match status" value="1"/>
</dbReference>
<protein>
    <submittedName>
        <fullName evidence="9">Dehypoxanthine futalosine cyclase</fullName>
    </submittedName>
</protein>
<feature type="binding site" evidence="6">
    <location>
        <position position="72"/>
    </location>
    <ligand>
        <name>[4Fe-4S] cluster</name>
        <dbReference type="ChEBI" id="CHEBI:49883"/>
        <note>4Fe-4S-S-AdoMet</note>
    </ligand>
</feature>
<feature type="binding site" evidence="7">
    <location>
        <position position="287"/>
    </location>
    <ligand>
        <name>(3R)-3-methyl-D-ornithine</name>
        <dbReference type="ChEBI" id="CHEBI:64642"/>
    </ligand>
</feature>
<dbReference type="SUPFAM" id="SSF102114">
    <property type="entry name" value="Radical SAM enzymes"/>
    <property type="match status" value="1"/>
</dbReference>
<reference evidence="9 10" key="1">
    <citation type="journal article" date="2016" name="Nat. Commun.">
        <title>Thousands of microbial genomes shed light on interconnected biogeochemical processes in an aquifer system.</title>
        <authorList>
            <person name="Anantharaman K."/>
            <person name="Brown C.T."/>
            <person name="Hug L.A."/>
            <person name="Sharon I."/>
            <person name="Castelle C.J."/>
            <person name="Probst A.J."/>
            <person name="Thomas B.C."/>
            <person name="Singh A."/>
            <person name="Wilkins M.J."/>
            <person name="Karaoz U."/>
            <person name="Brodie E.L."/>
            <person name="Williams K.H."/>
            <person name="Hubbard S.S."/>
            <person name="Banfield J.F."/>
        </authorList>
    </citation>
    <scope>NUCLEOTIDE SEQUENCE [LARGE SCALE GENOMIC DNA]</scope>
</reference>
<evidence type="ECO:0000256" key="1">
    <source>
        <dbReference type="ARBA" id="ARBA00022485"/>
    </source>
</evidence>
<evidence type="ECO:0000256" key="3">
    <source>
        <dbReference type="ARBA" id="ARBA00022723"/>
    </source>
</evidence>
<dbReference type="Pfam" id="PF19288">
    <property type="entry name" value="CofH_C"/>
    <property type="match status" value="1"/>
</dbReference>
<feature type="domain" description="Radical SAM core" evidence="8">
    <location>
        <begin position="51"/>
        <end position="282"/>
    </location>
</feature>
<feature type="binding site" evidence="7">
    <location>
        <position position="176"/>
    </location>
    <ligand>
        <name>S-adenosyl-L-methionine</name>
        <dbReference type="ChEBI" id="CHEBI:59789"/>
    </ligand>
</feature>
<name>A0A1F6GFU2_9PROT</name>
<dbReference type="SFLD" id="SFLDG01064">
    <property type="entry name" value="F420__menaquinone_cofactor_bio"/>
    <property type="match status" value="1"/>
</dbReference>
<dbReference type="PANTHER" id="PTHR43076">
    <property type="entry name" value="FO SYNTHASE (COFH)"/>
    <property type="match status" value="1"/>
</dbReference>
<feature type="binding site" evidence="7">
    <location>
        <position position="309"/>
    </location>
    <ligand>
        <name>(3R)-3-methyl-D-ornithine</name>
        <dbReference type="ChEBI" id="CHEBI:64642"/>
    </ligand>
</feature>
<dbReference type="NCBIfam" id="TIGR00423">
    <property type="entry name" value="CofH family radical SAM protein"/>
    <property type="match status" value="1"/>
</dbReference>
<dbReference type="SFLD" id="SFLDS00029">
    <property type="entry name" value="Radical_SAM"/>
    <property type="match status" value="1"/>
</dbReference>